<feature type="region of interest" description="Disordered" evidence="6">
    <location>
        <begin position="200"/>
        <end position="252"/>
    </location>
</feature>
<evidence type="ECO:0000256" key="2">
    <source>
        <dbReference type="ARBA" id="ARBA00022554"/>
    </source>
</evidence>
<evidence type="ECO:0000256" key="6">
    <source>
        <dbReference type="SAM" id="MobiDB-lite"/>
    </source>
</evidence>
<evidence type="ECO:0000256" key="1">
    <source>
        <dbReference type="ARBA" id="ARBA00004128"/>
    </source>
</evidence>
<dbReference type="GO" id="GO:0005774">
    <property type="term" value="C:vacuolar membrane"/>
    <property type="evidence" value="ECO:0007669"/>
    <property type="project" value="UniProtKB-SubCell"/>
</dbReference>
<dbReference type="InterPro" id="IPR051572">
    <property type="entry name" value="VTC_Complex_Subunit"/>
</dbReference>
<dbReference type="PROSITE" id="PS51382">
    <property type="entry name" value="SPX"/>
    <property type="match status" value="1"/>
</dbReference>
<evidence type="ECO:0000313" key="10">
    <source>
        <dbReference type="Proteomes" id="UP001303473"/>
    </source>
</evidence>
<sequence>MKYGEQFEKESVPQWSLHNLDYNSLKHYIKVHTTRDQATAIAIPGHQDTALGRFEDELYAELCRQHDRLDLFVTSKADEISRRLQHLSNQIHRLIIRSATSSRDRIPLKRQRRFAKYEQDLLRCGDDIQALQRFVNAQVVAFRKILKKYRKWTGSSTLGTRFRDSVLSHPKSFTKRDFSQLQSTYEDLLTTLRQATLADVSGVASPNGEPTTPARRSSASPLSPSETLAAPASQQPSGYWNEYDYGSEAGDMDRNEETSYAIYVNPDEDSNFFPGVTTLAAVFTAPVKKMKAWISRRRGGAAAAGGESGPLLPTHSNNSYGSTTAAPGYFTSPPGGSLTDTEVEDDGNPLHMPGPGRRSSYGGYASSTDEFPAGGYEARYASLPSINEQRIVARYREQVLFWGAWCSFAVSYILMGIAAILIATGRHRLRLEVDAGVTLGIVTSLGSACAGLGMTLARPDRIGWLHKAAVYAAFAVACVINGMLLVFVVGNAP</sequence>
<evidence type="ECO:0000256" key="4">
    <source>
        <dbReference type="ARBA" id="ARBA00022989"/>
    </source>
</evidence>
<protein>
    <submittedName>
        <fullName evidence="9">Xenotropic and polytropic retrovirus receptor 1</fullName>
    </submittedName>
</protein>
<dbReference type="AlphaFoldDB" id="A0AAN6S2T2"/>
<dbReference type="PANTHER" id="PTHR46140">
    <property type="entry name" value="VACUOLAR TRANSPORTER CHAPERONE 1-RELATED"/>
    <property type="match status" value="1"/>
</dbReference>
<gene>
    <name evidence="9" type="ORF">QBC46DRAFT_391378</name>
</gene>
<keyword evidence="4 7" id="KW-1133">Transmembrane helix</keyword>
<dbReference type="InterPro" id="IPR004331">
    <property type="entry name" value="SPX_dom"/>
</dbReference>
<evidence type="ECO:0000256" key="5">
    <source>
        <dbReference type="ARBA" id="ARBA00023136"/>
    </source>
</evidence>
<dbReference type="PANTHER" id="PTHR46140:SF1">
    <property type="entry name" value="VACUOLAR TRANSPORTER CHAPERONE COMPLEX SUBUNIT 4-RELATED"/>
    <property type="match status" value="1"/>
</dbReference>
<feature type="compositionally biased region" description="Low complexity" evidence="6">
    <location>
        <begin position="212"/>
        <end position="233"/>
    </location>
</feature>
<evidence type="ECO:0000256" key="3">
    <source>
        <dbReference type="ARBA" id="ARBA00022692"/>
    </source>
</evidence>
<dbReference type="Proteomes" id="UP001303473">
    <property type="component" value="Unassembled WGS sequence"/>
</dbReference>
<feature type="domain" description="SPX" evidence="8">
    <location>
        <begin position="1"/>
        <end position="163"/>
    </location>
</feature>
<keyword evidence="9" id="KW-0675">Receptor</keyword>
<comment type="caution">
    <text evidence="9">The sequence shown here is derived from an EMBL/GenBank/DDBJ whole genome shotgun (WGS) entry which is preliminary data.</text>
</comment>
<keyword evidence="3 7" id="KW-0812">Transmembrane</keyword>
<proteinExistence type="predicted"/>
<feature type="region of interest" description="Disordered" evidence="6">
    <location>
        <begin position="322"/>
        <end position="359"/>
    </location>
</feature>
<comment type="subcellular location">
    <subcellularLocation>
        <location evidence="1">Vacuole membrane</location>
        <topology evidence="1">Multi-pass membrane protein</topology>
    </subcellularLocation>
</comment>
<reference evidence="10" key="1">
    <citation type="journal article" date="2023" name="Mol. Phylogenet. Evol.">
        <title>Genome-scale phylogeny and comparative genomics of the fungal order Sordariales.</title>
        <authorList>
            <person name="Hensen N."/>
            <person name="Bonometti L."/>
            <person name="Westerberg I."/>
            <person name="Brannstrom I.O."/>
            <person name="Guillou S."/>
            <person name="Cros-Aarteil S."/>
            <person name="Calhoun S."/>
            <person name="Haridas S."/>
            <person name="Kuo A."/>
            <person name="Mondo S."/>
            <person name="Pangilinan J."/>
            <person name="Riley R."/>
            <person name="LaButti K."/>
            <person name="Andreopoulos B."/>
            <person name="Lipzen A."/>
            <person name="Chen C."/>
            <person name="Yan M."/>
            <person name="Daum C."/>
            <person name="Ng V."/>
            <person name="Clum A."/>
            <person name="Steindorff A."/>
            <person name="Ohm R.A."/>
            <person name="Martin F."/>
            <person name="Silar P."/>
            <person name="Natvig D.O."/>
            <person name="Lalanne C."/>
            <person name="Gautier V."/>
            <person name="Ament-Velasquez S.L."/>
            <person name="Kruys A."/>
            <person name="Hutchinson M.I."/>
            <person name="Powell A.J."/>
            <person name="Barry K."/>
            <person name="Miller A.N."/>
            <person name="Grigoriev I.V."/>
            <person name="Debuchy R."/>
            <person name="Gladieux P."/>
            <person name="Hiltunen Thoren M."/>
            <person name="Johannesson H."/>
        </authorList>
    </citation>
    <scope>NUCLEOTIDE SEQUENCE [LARGE SCALE GENOMIC DNA]</scope>
    <source>
        <strain evidence="10">CBS 340.73</strain>
    </source>
</reference>
<evidence type="ECO:0000313" key="9">
    <source>
        <dbReference type="EMBL" id="KAK3937893.1"/>
    </source>
</evidence>
<feature type="transmembrane region" description="Helical" evidence="7">
    <location>
        <begin position="399"/>
        <end position="423"/>
    </location>
</feature>
<keyword evidence="5 7" id="KW-0472">Membrane</keyword>
<evidence type="ECO:0000256" key="7">
    <source>
        <dbReference type="SAM" id="Phobius"/>
    </source>
</evidence>
<keyword evidence="10" id="KW-1185">Reference proteome</keyword>
<evidence type="ECO:0000259" key="8">
    <source>
        <dbReference type="PROSITE" id="PS51382"/>
    </source>
</evidence>
<accession>A0AAN6S2T2</accession>
<keyword evidence="2" id="KW-0926">Vacuole</keyword>
<dbReference type="EMBL" id="MU853842">
    <property type="protein sequence ID" value="KAK3937893.1"/>
    <property type="molecule type" value="Genomic_DNA"/>
</dbReference>
<organism evidence="9 10">
    <name type="scientific">Diplogelasinospora grovesii</name>
    <dbReference type="NCBI Taxonomy" id="303347"/>
    <lineage>
        <taxon>Eukaryota</taxon>
        <taxon>Fungi</taxon>
        <taxon>Dikarya</taxon>
        <taxon>Ascomycota</taxon>
        <taxon>Pezizomycotina</taxon>
        <taxon>Sordariomycetes</taxon>
        <taxon>Sordariomycetidae</taxon>
        <taxon>Sordariales</taxon>
        <taxon>Diplogelasinosporaceae</taxon>
        <taxon>Diplogelasinospora</taxon>
    </lineage>
</organism>
<dbReference type="CDD" id="cd14474">
    <property type="entry name" value="SPX_YDR089W"/>
    <property type="match status" value="1"/>
</dbReference>
<dbReference type="GO" id="GO:0006799">
    <property type="term" value="P:polyphosphate biosynthetic process"/>
    <property type="evidence" value="ECO:0007669"/>
    <property type="project" value="UniProtKB-ARBA"/>
</dbReference>
<feature type="transmembrane region" description="Helical" evidence="7">
    <location>
        <begin position="469"/>
        <end position="490"/>
    </location>
</feature>
<name>A0AAN6S2T2_9PEZI</name>
<feature type="transmembrane region" description="Helical" evidence="7">
    <location>
        <begin position="435"/>
        <end position="457"/>
    </location>
</feature>